<reference evidence="12 13" key="1">
    <citation type="submission" date="2020-08" db="EMBL/GenBank/DDBJ databases">
        <title>Whole genome shotgun sequence of Actinocatenispora thailandica NBRC 105041.</title>
        <authorList>
            <person name="Komaki H."/>
            <person name="Tamura T."/>
        </authorList>
    </citation>
    <scope>NUCLEOTIDE SEQUENCE [LARGE SCALE GENOMIC DNA]</scope>
    <source>
        <strain evidence="12 13">NBRC 105041</strain>
    </source>
</reference>
<evidence type="ECO:0000256" key="8">
    <source>
        <dbReference type="ARBA" id="ARBA00023012"/>
    </source>
</evidence>
<keyword evidence="9" id="KW-0175">Coiled coil</keyword>
<dbReference type="AlphaFoldDB" id="A0A7R7DLW8"/>
<evidence type="ECO:0000313" key="12">
    <source>
        <dbReference type="EMBL" id="BCJ33986.1"/>
    </source>
</evidence>
<evidence type="ECO:0000256" key="4">
    <source>
        <dbReference type="ARBA" id="ARBA00022679"/>
    </source>
</evidence>
<feature type="transmembrane region" description="Helical" evidence="10">
    <location>
        <begin position="12"/>
        <end position="29"/>
    </location>
</feature>
<evidence type="ECO:0000256" key="3">
    <source>
        <dbReference type="ARBA" id="ARBA00022553"/>
    </source>
</evidence>
<evidence type="ECO:0000256" key="7">
    <source>
        <dbReference type="ARBA" id="ARBA00022840"/>
    </source>
</evidence>
<dbReference type="InterPro" id="IPR036890">
    <property type="entry name" value="HATPase_C_sf"/>
</dbReference>
<evidence type="ECO:0000256" key="5">
    <source>
        <dbReference type="ARBA" id="ARBA00022741"/>
    </source>
</evidence>
<dbReference type="EC" id="2.7.13.3" evidence="2"/>
<dbReference type="Pfam" id="PF07730">
    <property type="entry name" value="HisKA_3"/>
    <property type="match status" value="1"/>
</dbReference>
<evidence type="ECO:0000256" key="2">
    <source>
        <dbReference type="ARBA" id="ARBA00012438"/>
    </source>
</evidence>
<keyword evidence="6" id="KW-0418">Kinase</keyword>
<gene>
    <name evidence="12" type="ORF">Athai_14890</name>
</gene>
<dbReference type="GO" id="GO:0046983">
    <property type="term" value="F:protein dimerization activity"/>
    <property type="evidence" value="ECO:0007669"/>
    <property type="project" value="InterPro"/>
</dbReference>
<proteinExistence type="predicted"/>
<feature type="transmembrane region" description="Helical" evidence="10">
    <location>
        <begin position="61"/>
        <end position="85"/>
    </location>
</feature>
<feature type="transmembrane region" description="Helical" evidence="10">
    <location>
        <begin position="127"/>
        <end position="145"/>
    </location>
</feature>
<dbReference type="GO" id="GO:0016020">
    <property type="term" value="C:membrane"/>
    <property type="evidence" value="ECO:0007669"/>
    <property type="project" value="InterPro"/>
</dbReference>
<dbReference type="InterPro" id="IPR050482">
    <property type="entry name" value="Sensor_HK_TwoCompSys"/>
</dbReference>
<protein>
    <recommendedName>
        <fullName evidence="2">histidine kinase</fullName>
        <ecNumber evidence="2">2.7.13.3</ecNumber>
    </recommendedName>
</protein>
<sequence length="391" mass="39981">MLDAMTRPSSPARLLFVPVAVAYLVLVARPGDAPSIIDWLVIAGSIVAALGGGRWPLPATVLQAALLIVAEYADPGTAVGLKIMASLALFELAARRSAALTSVGALAVAAAYATHAAQTFPDGALGWLYRIAAVVATPVLIGAVLKTAVRRAADAADRAADAERQRVLAEHAVRRAERAAIARELHDLVAHHVSSMLIRVGAARHAMPDRDPRLAAVLDDVYASASSALADLRALLVVLRDPTLAHQDPGPLLLAAGELPSAIGQAVATANATGLVVEARVDDEVRALDPVRRIAVLRMVQEGLANAARHAGPAARVALEVRLRGGTASVSIRDFGANAPAVAGPGGGQGLIGLRERIELAGGSLTAGPDGAGWLLAARLPPGGRAVASVT</sequence>
<keyword evidence="3" id="KW-0597">Phosphoprotein</keyword>
<dbReference type="GO" id="GO:0000155">
    <property type="term" value="F:phosphorelay sensor kinase activity"/>
    <property type="evidence" value="ECO:0007669"/>
    <property type="project" value="InterPro"/>
</dbReference>
<evidence type="ECO:0000259" key="11">
    <source>
        <dbReference type="Pfam" id="PF07730"/>
    </source>
</evidence>
<feature type="domain" description="Signal transduction histidine kinase subgroup 3 dimerisation and phosphoacceptor" evidence="11">
    <location>
        <begin position="177"/>
        <end position="243"/>
    </location>
</feature>
<dbReference type="GO" id="GO:0005524">
    <property type="term" value="F:ATP binding"/>
    <property type="evidence" value="ECO:0007669"/>
    <property type="project" value="UniProtKB-KW"/>
</dbReference>
<feature type="coiled-coil region" evidence="9">
    <location>
        <begin position="145"/>
        <end position="179"/>
    </location>
</feature>
<organism evidence="12 13">
    <name type="scientific">Actinocatenispora thailandica</name>
    <dbReference type="NCBI Taxonomy" id="227318"/>
    <lineage>
        <taxon>Bacteria</taxon>
        <taxon>Bacillati</taxon>
        <taxon>Actinomycetota</taxon>
        <taxon>Actinomycetes</taxon>
        <taxon>Micromonosporales</taxon>
        <taxon>Micromonosporaceae</taxon>
        <taxon>Actinocatenispora</taxon>
    </lineage>
</organism>
<keyword evidence="5" id="KW-0547">Nucleotide-binding</keyword>
<keyword evidence="10" id="KW-0472">Membrane</keyword>
<dbReference type="SUPFAM" id="SSF55874">
    <property type="entry name" value="ATPase domain of HSP90 chaperone/DNA topoisomerase II/histidine kinase"/>
    <property type="match status" value="1"/>
</dbReference>
<dbReference type="Gene3D" id="3.30.565.10">
    <property type="entry name" value="Histidine kinase-like ATPase, C-terminal domain"/>
    <property type="match status" value="1"/>
</dbReference>
<keyword evidence="10" id="KW-1133">Transmembrane helix</keyword>
<accession>A0A7R7DLW8</accession>
<feature type="transmembrane region" description="Helical" evidence="10">
    <location>
        <begin position="97"/>
        <end position="115"/>
    </location>
</feature>
<evidence type="ECO:0000256" key="10">
    <source>
        <dbReference type="SAM" id="Phobius"/>
    </source>
</evidence>
<feature type="transmembrane region" description="Helical" evidence="10">
    <location>
        <begin position="36"/>
        <end position="55"/>
    </location>
</feature>
<dbReference type="PANTHER" id="PTHR24421">
    <property type="entry name" value="NITRATE/NITRITE SENSOR PROTEIN NARX-RELATED"/>
    <property type="match status" value="1"/>
</dbReference>
<name>A0A7R7DLW8_9ACTN</name>
<dbReference type="InterPro" id="IPR011712">
    <property type="entry name" value="Sig_transdc_His_kin_sub3_dim/P"/>
</dbReference>
<dbReference type="KEGG" id="atl:Athai_14890"/>
<evidence type="ECO:0000256" key="1">
    <source>
        <dbReference type="ARBA" id="ARBA00000085"/>
    </source>
</evidence>
<dbReference type="Gene3D" id="1.20.5.1930">
    <property type="match status" value="1"/>
</dbReference>
<keyword evidence="8" id="KW-0902">Two-component regulatory system</keyword>
<evidence type="ECO:0000256" key="9">
    <source>
        <dbReference type="SAM" id="Coils"/>
    </source>
</evidence>
<dbReference type="PANTHER" id="PTHR24421:SF10">
    <property type="entry name" value="NITRATE_NITRITE SENSOR PROTEIN NARQ"/>
    <property type="match status" value="1"/>
</dbReference>
<comment type="catalytic activity">
    <reaction evidence="1">
        <text>ATP + protein L-histidine = ADP + protein N-phospho-L-histidine.</text>
        <dbReference type="EC" id="2.7.13.3"/>
    </reaction>
</comment>
<keyword evidence="7" id="KW-0067">ATP-binding</keyword>
<keyword evidence="4" id="KW-0808">Transferase</keyword>
<evidence type="ECO:0000256" key="6">
    <source>
        <dbReference type="ARBA" id="ARBA00022777"/>
    </source>
</evidence>
<dbReference type="EMBL" id="AP023355">
    <property type="protein sequence ID" value="BCJ33986.1"/>
    <property type="molecule type" value="Genomic_DNA"/>
</dbReference>
<keyword evidence="13" id="KW-1185">Reference proteome</keyword>
<evidence type="ECO:0000313" key="13">
    <source>
        <dbReference type="Proteomes" id="UP000611640"/>
    </source>
</evidence>
<keyword evidence="10" id="KW-0812">Transmembrane</keyword>
<dbReference type="Proteomes" id="UP000611640">
    <property type="component" value="Chromosome"/>
</dbReference>
<dbReference type="CDD" id="cd16917">
    <property type="entry name" value="HATPase_UhpB-NarQ-NarX-like"/>
    <property type="match status" value="1"/>
</dbReference>